<evidence type="ECO:0000256" key="3">
    <source>
        <dbReference type="ARBA" id="ARBA00022475"/>
    </source>
</evidence>
<sequence length="477" mass="53596">MSVAFIMILTLFTAVISKGLRPTPLTDGSVCECVGEVINCRDRDFSFVEPFEFHSNQAEFTTLDLSNNRLSDLGRSVFSPLEVSTLNLSSNNISHVQADVFNGLQRYLRRIDISHNRLHTLPDMSQCLYVQFVDVHDNPIDGSLTAGVQASSNEEGFLDHVMRALGRTIEELTFGHETMLQHWPKTLDHLQRLKKLSIIGLNIDMLFTGSFHGYEYTLKSLRITNAKLQQIPVDIGHFHLLEELSFSTIVPKYDLGIHILLDQPFQTLNETLKVLSLENNSFTEIPSQIRFLTSLQTLSLNGNPIESIADESISFLRRTNLSDLSLANCHLKRIPNQLGHIATLCKLDFSFNKISVIESGDLSNAGQLHTLSLKGNPLQFIGRAEFFGLNSLTTVDLSDTLLSEFPRAVQNLPNVKLINLAGTRIECICNMRWVFTWIEMFQKTTLEIVGNCESIDQSLQDYIKIRLKTCPGPGILG</sequence>
<comment type="subcellular location">
    <subcellularLocation>
        <location evidence="1">Cell membrane</location>
        <topology evidence="1">Single-pass membrane protein</topology>
    </subcellularLocation>
</comment>
<evidence type="ECO:0000256" key="8">
    <source>
        <dbReference type="ARBA" id="ARBA00022989"/>
    </source>
</evidence>
<feature type="chain" id="PRO_5046840907" evidence="13">
    <location>
        <begin position="20"/>
        <end position="477"/>
    </location>
</feature>
<keyword evidence="4" id="KW-0433">Leucine-rich repeat</keyword>
<evidence type="ECO:0000256" key="4">
    <source>
        <dbReference type="ARBA" id="ARBA00022614"/>
    </source>
</evidence>
<evidence type="ECO:0000256" key="13">
    <source>
        <dbReference type="SAM" id="SignalP"/>
    </source>
</evidence>
<dbReference type="EMBL" id="CP111026">
    <property type="protein sequence ID" value="WAR28650.1"/>
    <property type="molecule type" value="Genomic_DNA"/>
</dbReference>
<name>A0ABY7G3A9_MYAAR</name>
<keyword evidence="9" id="KW-0406">Ion transport</keyword>
<protein>
    <submittedName>
        <fullName evidence="14">LGR4-like protein</fullName>
    </submittedName>
</protein>
<dbReference type="SUPFAM" id="SSF52058">
    <property type="entry name" value="L domain-like"/>
    <property type="match status" value="1"/>
</dbReference>
<dbReference type="InterPro" id="IPR032675">
    <property type="entry name" value="LRR_dom_sf"/>
</dbReference>
<keyword evidence="10" id="KW-0472">Membrane</keyword>
<dbReference type="InterPro" id="IPR003591">
    <property type="entry name" value="Leu-rich_rpt_typical-subtyp"/>
</dbReference>
<dbReference type="Gene3D" id="3.80.10.10">
    <property type="entry name" value="Ribonuclease Inhibitor"/>
    <property type="match status" value="3"/>
</dbReference>
<keyword evidence="11" id="KW-1015">Disulfide bond</keyword>
<dbReference type="Proteomes" id="UP001164746">
    <property type="component" value="Chromosome 15"/>
</dbReference>
<evidence type="ECO:0000256" key="2">
    <source>
        <dbReference type="ARBA" id="ARBA00022448"/>
    </source>
</evidence>
<evidence type="ECO:0000256" key="11">
    <source>
        <dbReference type="ARBA" id="ARBA00023157"/>
    </source>
</evidence>
<keyword evidence="8" id="KW-1133">Transmembrane helix</keyword>
<dbReference type="InterPro" id="IPR001611">
    <property type="entry name" value="Leu-rich_rpt"/>
</dbReference>
<evidence type="ECO:0000256" key="5">
    <source>
        <dbReference type="ARBA" id="ARBA00022692"/>
    </source>
</evidence>
<dbReference type="SMART" id="SM00369">
    <property type="entry name" value="LRR_TYP"/>
    <property type="match status" value="8"/>
</dbReference>
<dbReference type="InterPro" id="IPR025875">
    <property type="entry name" value="Leu-rich_rpt_4"/>
</dbReference>
<evidence type="ECO:0000256" key="12">
    <source>
        <dbReference type="ARBA" id="ARBA00023303"/>
    </source>
</evidence>
<dbReference type="Pfam" id="PF13855">
    <property type="entry name" value="LRR_8"/>
    <property type="match status" value="2"/>
</dbReference>
<evidence type="ECO:0000313" key="14">
    <source>
        <dbReference type="EMBL" id="WAR28650.1"/>
    </source>
</evidence>
<keyword evidence="5" id="KW-0812">Transmembrane</keyword>
<keyword evidence="12" id="KW-0407">Ion channel</keyword>
<dbReference type="PROSITE" id="PS51450">
    <property type="entry name" value="LRR"/>
    <property type="match status" value="2"/>
</dbReference>
<keyword evidence="15" id="KW-1185">Reference proteome</keyword>
<gene>
    <name evidence="14" type="ORF">MAR_014354</name>
</gene>
<dbReference type="InterPro" id="IPR051432">
    <property type="entry name" value="KCNMA1_auxiliary"/>
</dbReference>
<evidence type="ECO:0000256" key="9">
    <source>
        <dbReference type="ARBA" id="ARBA00023065"/>
    </source>
</evidence>
<organism evidence="14 15">
    <name type="scientific">Mya arenaria</name>
    <name type="common">Soft-shell clam</name>
    <dbReference type="NCBI Taxonomy" id="6604"/>
    <lineage>
        <taxon>Eukaryota</taxon>
        <taxon>Metazoa</taxon>
        <taxon>Spiralia</taxon>
        <taxon>Lophotrochozoa</taxon>
        <taxon>Mollusca</taxon>
        <taxon>Bivalvia</taxon>
        <taxon>Autobranchia</taxon>
        <taxon>Heteroconchia</taxon>
        <taxon>Euheterodonta</taxon>
        <taxon>Imparidentia</taxon>
        <taxon>Neoheterodontei</taxon>
        <taxon>Myida</taxon>
        <taxon>Myoidea</taxon>
        <taxon>Myidae</taxon>
        <taxon>Mya</taxon>
    </lineage>
</organism>
<keyword evidence="3" id="KW-1003">Cell membrane</keyword>
<dbReference type="Pfam" id="PF12799">
    <property type="entry name" value="LRR_4"/>
    <property type="match status" value="1"/>
</dbReference>
<keyword evidence="2" id="KW-0813">Transport</keyword>
<evidence type="ECO:0000256" key="1">
    <source>
        <dbReference type="ARBA" id="ARBA00004162"/>
    </source>
</evidence>
<dbReference type="PANTHER" id="PTHR46473:SF10">
    <property type="entry name" value="LD45603P-RELATED"/>
    <property type="match status" value="1"/>
</dbReference>
<feature type="signal peptide" evidence="13">
    <location>
        <begin position="1"/>
        <end position="19"/>
    </location>
</feature>
<accession>A0ABY7G3A9</accession>
<keyword evidence="7" id="KW-0677">Repeat</keyword>
<evidence type="ECO:0000256" key="10">
    <source>
        <dbReference type="ARBA" id="ARBA00023136"/>
    </source>
</evidence>
<keyword evidence="6 13" id="KW-0732">Signal</keyword>
<reference evidence="14" key="1">
    <citation type="submission" date="2022-11" db="EMBL/GenBank/DDBJ databases">
        <title>Centuries of genome instability and evolution in soft-shell clam transmissible cancer (bioRxiv).</title>
        <authorList>
            <person name="Hart S.F.M."/>
            <person name="Yonemitsu M.A."/>
            <person name="Giersch R.M."/>
            <person name="Beal B.F."/>
            <person name="Arriagada G."/>
            <person name="Davis B.W."/>
            <person name="Ostrander E.A."/>
            <person name="Goff S.P."/>
            <person name="Metzger M.J."/>
        </authorList>
    </citation>
    <scope>NUCLEOTIDE SEQUENCE</scope>
    <source>
        <strain evidence="14">MELC-2E11</strain>
        <tissue evidence="14">Siphon/mantle</tissue>
    </source>
</reference>
<evidence type="ECO:0000256" key="6">
    <source>
        <dbReference type="ARBA" id="ARBA00022729"/>
    </source>
</evidence>
<evidence type="ECO:0000256" key="7">
    <source>
        <dbReference type="ARBA" id="ARBA00022737"/>
    </source>
</evidence>
<evidence type="ECO:0000313" key="15">
    <source>
        <dbReference type="Proteomes" id="UP001164746"/>
    </source>
</evidence>
<dbReference type="PANTHER" id="PTHR46473">
    <property type="entry name" value="GH08155P"/>
    <property type="match status" value="1"/>
</dbReference>
<proteinExistence type="predicted"/>